<gene>
    <name evidence="1" type="ORF">RF11_15838</name>
</gene>
<organism evidence="1 2">
    <name type="scientific">Thelohanellus kitauei</name>
    <name type="common">Myxosporean</name>
    <dbReference type="NCBI Taxonomy" id="669202"/>
    <lineage>
        <taxon>Eukaryota</taxon>
        <taxon>Metazoa</taxon>
        <taxon>Cnidaria</taxon>
        <taxon>Myxozoa</taxon>
        <taxon>Myxosporea</taxon>
        <taxon>Bivalvulida</taxon>
        <taxon>Platysporina</taxon>
        <taxon>Myxobolidae</taxon>
        <taxon>Thelohanellus</taxon>
    </lineage>
</organism>
<reference evidence="1 2" key="1">
    <citation type="journal article" date="2014" name="Genome Biol. Evol.">
        <title>The genome of the myxosporean Thelohanellus kitauei shows adaptations to nutrient acquisition within its fish host.</title>
        <authorList>
            <person name="Yang Y."/>
            <person name="Xiong J."/>
            <person name="Zhou Z."/>
            <person name="Huo F."/>
            <person name="Miao W."/>
            <person name="Ran C."/>
            <person name="Liu Y."/>
            <person name="Zhang J."/>
            <person name="Feng J."/>
            <person name="Wang M."/>
            <person name="Wang M."/>
            <person name="Wang L."/>
            <person name="Yao B."/>
        </authorList>
    </citation>
    <scope>NUCLEOTIDE SEQUENCE [LARGE SCALE GENOMIC DNA]</scope>
    <source>
        <strain evidence="1">Wuqing</strain>
    </source>
</reference>
<keyword evidence="2" id="KW-1185">Reference proteome</keyword>
<evidence type="ECO:0000313" key="1">
    <source>
        <dbReference type="EMBL" id="KII61769.1"/>
    </source>
</evidence>
<comment type="caution">
    <text evidence="1">The sequence shown here is derived from an EMBL/GenBank/DDBJ whole genome shotgun (WGS) entry which is preliminary data.</text>
</comment>
<dbReference type="EMBL" id="JWZT01005261">
    <property type="protein sequence ID" value="KII61769.1"/>
    <property type="molecule type" value="Genomic_DNA"/>
</dbReference>
<evidence type="ECO:0000313" key="2">
    <source>
        <dbReference type="Proteomes" id="UP000031668"/>
    </source>
</evidence>
<proteinExistence type="predicted"/>
<dbReference type="Proteomes" id="UP000031668">
    <property type="component" value="Unassembled WGS sequence"/>
</dbReference>
<sequence>MTLISYQFIGKSHALDLLGYHCSIPQSPESTTDKPCSFYKVQRSEFSITQDSLFSMTFEERRYFGLVMNLLQKMYKKIGKNYSFNFNLLLHQFSVCDTDYDPTKANKLNMAQVQTMFLSENQLRDPTIRQNSNHEDQRLTDMIEWFIQNAEMFTKSNERTARTPQKQASSVA</sequence>
<name>A0A0C2MBP9_THEKT</name>
<dbReference type="AlphaFoldDB" id="A0A0C2MBP9"/>
<accession>A0A0C2MBP9</accession>
<protein>
    <submittedName>
        <fullName evidence="1">Uncharacterized protein</fullName>
    </submittedName>
</protein>